<organism evidence="1 2">
    <name type="scientific">Trichothecium roseum</name>
    <dbReference type="NCBI Taxonomy" id="47278"/>
    <lineage>
        <taxon>Eukaryota</taxon>
        <taxon>Fungi</taxon>
        <taxon>Dikarya</taxon>
        <taxon>Ascomycota</taxon>
        <taxon>Pezizomycotina</taxon>
        <taxon>Sordariomycetes</taxon>
        <taxon>Hypocreomycetidae</taxon>
        <taxon>Hypocreales</taxon>
        <taxon>Hypocreales incertae sedis</taxon>
        <taxon>Trichothecium</taxon>
    </lineage>
</organism>
<accession>A0ACC0UYB8</accession>
<comment type="caution">
    <text evidence="1">The sequence shown here is derived from an EMBL/GenBank/DDBJ whole genome shotgun (WGS) entry which is preliminary data.</text>
</comment>
<dbReference type="EMBL" id="CM047945">
    <property type="protein sequence ID" value="KAI9898540.1"/>
    <property type="molecule type" value="Genomic_DNA"/>
</dbReference>
<evidence type="ECO:0000313" key="2">
    <source>
        <dbReference type="Proteomes" id="UP001163324"/>
    </source>
</evidence>
<protein>
    <submittedName>
        <fullName evidence="1">Uncharacterized protein</fullName>
    </submittedName>
</protein>
<gene>
    <name evidence="1" type="ORF">N3K66_006900</name>
</gene>
<proteinExistence type="predicted"/>
<reference evidence="1" key="1">
    <citation type="submission" date="2022-10" db="EMBL/GenBank/DDBJ databases">
        <title>Complete Genome of Trichothecium roseum strain YXFP-22015, a Plant Pathogen Isolated from Citrus.</title>
        <authorList>
            <person name="Wang Y."/>
            <person name="Zhu L."/>
        </authorList>
    </citation>
    <scope>NUCLEOTIDE SEQUENCE</scope>
    <source>
        <strain evidence="1">YXFP-22015</strain>
    </source>
</reference>
<keyword evidence="2" id="KW-1185">Reference proteome</keyword>
<dbReference type="Proteomes" id="UP001163324">
    <property type="component" value="Chromosome 6"/>
</dbReference>
<sequence length="680" mass="76552">MLGWMLKRGDNAPDAVDGGDTTIIDAPDTPAPVFAARAFKTALFGTAPRPEEPRVSEKPKQTLPSDFGSTTPPPKPTGILLTPGTGTSRPKRVSFGRDVKQSKSTEALSSKANFIPRRTRLNEALENARRVKISGVNKKVQPKKQPEISDDEWEEEMDEEEDNYSNPDMTLDLNEPHSQSGKFWKEEYEKYHHDAKAEMEKMLKYKQLAKSYAQHKDNEAMELAELLKDEQQKVVAMEKKIAQHASELIAKGHTKPDQASPETLEKLTKQTTLAAQYKRRVEELEDQLEDFLEDKEEEMEALGTRRKSPRAQMTLVETQRELRRAKSQVRENGALREQVASLQSRLRAAEQRALKAETRAYQETEDTPAVDDLKRQLQESRTEIEAKDNQIAQLKKDLEAFKLESQAHQTDSNAVLERAHAKIAELKKEVKTFKTADREKAAVSRPKSWHAPRAEANNDGEEDDGGTNKNATAAPSNRVSAARSRLEARRLARRSAPEVSTNHQDEDEEEPPLPSQTLRDKFKENAMGVTGTTSDLGAPYASGALRERPNFEKPRWQPFVPRSPRNRAYLGDDIARRIENGGITPTPVKKKDVPISDLPVIKTMVRADKQQPSAYDAEPQADQLRDRFANLDGPVNSSMVGNTSKPTLSADRRAAALARIEERMAEKRRARGRDKENQRP</sequence>
<evidence type="ECO:0000313" key="1">
    <source>
        <dbReference type="EMBL" id="KAI9898540.1"/>
    </source>
</evidence>
<name>A0ACC0UYB8_9HYPO</name>